<evidence type="ECO:0000259" key="3">
    <source>
        <dbReference type="SMART" id="SM00093"/>
    </source>
</evidence>
<feature type="domain" description="Serpin" evidence="3">
    <location>
        <begin position="25"/>
        <end position="369"/>
    </location>
</feature>
<dbReference type="Gene3D" id="2.30.39.10">
    <property type="entry name" value="Alpha-1-antitrypsin, domain 1"/>
    <property type="match status" value="1"/>
</dbReference>
<dbReference type="Pfam" id="PF00079">
    <property type="entry name" value="Serpin"/>
    <property type="match status" value="1"/>
</dbReference>
<dbReference type="PANTHER" id="PTHR11461:SF211">
    <property type="entry name" value="GH10112P-RELATED"/>
    <property type="match status" value="1"/>
</dbReference>
<comment type="caution">
    <text evidence="4">The sequence shown here is derived from an EMBL/GenBank/DDBJ whole genome shotgun (WGS) entry which is preliminary data.</text>
</comment>
<evidence type="ECO:0000313" key="5">
    <source>
        <dbReference type="Proteomes" id="UP001201812"/>
    </source>
</evidence>
<dbReference type="CDD" id="cd00172">
    <property type="entry name" value="serpin"/>
    <property type="match status" value="1"/>
</dbReference>
<keyword evidence="4" id="KW-0722">Serine protease inhibitor</keyword>
<dbReference type="GO" id="GO:0004867">
    <property type="term" value="F:serine-type endopeptidase inhibitor activity"/>
    <property type="evidence" value="ECO:0007669"/>
    <property type="project" value="UniProtKB-KW"/>
</dbReference>
<dbReference type="Gene3D" id="3.30.497.10">
    <property type="entry name" value="Antithrombin, subunit I, domain 2"/>
    <property type="match status" value="1"/>
</dbReference>
<gene>
    <name evidence="4" type="ORF">DdX_00264</name>
</gene>
<dbReference type="InterPro" id="IPR042178">
    <property type="entry name" value="Serpin_sf_1"/>
</dbReference>
<evidence type="ECO:0000313" key="4">
    <source>
        <dbReference type="EMBL" id="KAI1728109.1"/>
    </source>
</evidence>
<name>A0AAD4NK91_9BILA</name>
<keyword evidence="5" id="KW-1185">Reference proteome</keyword>
<dbReference type="InterPro" id="IPR042185">
    <property type="entry name" value="Serpin_sf_2"/>
</dbReference>
<dbReference type="PANTHER" id="PTHR11461">
    <property type="entry name" value="SERINE PROTEASE INHIBITOR, SERPIN"/>
    <property type="match status" value="1"/>
</dbReference>
<accession>A0AAD4NK91</accession>
<comment type="similarity">
    <text evidence="1 2">Belongs to the serpin family.</text>
</comment>
<dbReference type="InterPro" id="IPR036186">
    <property type="entry name" value="Serpin_sf"/>
</dbReference>
<keyword evidence="4" id="KW-0646">Protease inhibitor</keyword>
<dbReference type="SMART" id="SM00093">
    <property type="entry name" value="SERPIN"/>
    <property type="match status" value="1"/>
</dbReference>
<organism evidence="4 5">
    <name type="scientific">Ditylenchus destructor</name>
    <dbReference type="NCBI Taxonomy" id="166010"/>
    <lineage>
        <taxon>Eukaryota</taxon>
        <taxon>Metazoa</taxon>
        <taxon>Ecdysozoa</taxon>
        <taxon>Nematoda</taxon>
        <taxon>Chromadorea</taxon>
        <taxon>Rhabditida</taxon>
        <taxon>Tylenchina</taxon>
        <taxon>Tylenchomorpha</taxon>
        <taxon>Sphaerularioidea</taxon>
        <taxon>Anguinidae</taxon>
        <taxon>Anguininae</taxon>
        <taxon>Ditylenchus</taxon>
    </lineage>
</organism>
<dbReference type="GO" id="GO:0005615">
    <property type="term" value="C:extracellular space"/>
    <property type="evidence" value="ECO:0007669"/>
    <property type="project" value="InterPro"/>
</dbReference>
<proteinExistence type="inferred from homology"/>
<evidence type="ECO:0000256" key="1">
    <source>
        <dbReference type="ARBA" id="ARBA00009500"/>
    </source>
</evidence>
<sequence length="399" mass="45291">MMNGNDCPDLQSRFTINVAQSNLTLGLLRTTYFSSDAPKPIILSPLSLSIVLSMVYLGANGETAREIGRIVSNDEVAMKIHEHFGSVAKKIYAINNEHTLIAANGVFASEEYSISEHYEKVLKERYLEEVKSVDFGHHLRAIHNVNEFFKNKTNGAVRTEKWIIEPTTRSVLMSVIKFNAILSVAFEQRHAEPETFFVSTHETKLVDMVQLSGKFSFYESRFRKVQVIGLPCKGNAMLYIIFPVERYGLNRVLENLEPSDLMYFIRKHPETQIELKLPSIDVESSLNMTKYAERVGLKIALSDKADFSGITKNRNLKISHIFQQTSLKIDEIRSDLKSEGGLVSASEKNRSTSSVIHMNHPFMFLVVIHRDRTNSVDDSEEFTGNSYYFNNIILAGIYS</sequence>
<reference evidence="4" key="1">
    <citation type="submission" date="2022-01" db="EMBL/GenBank/DDBJ databases">
        <title>Genome Sequence Resource for Two Populations of Ditylenchus destructor, the Migratory Endoparasitic Phytonematode.</title>
        <authorList>
            <person name="Zhang H."/>
            <person name="Lin R."/>
            <person name="Xie B."/>
        </authorList>
    </citation>
    <scope>NUCLEOTIDE SEQUENCE</scope>
    <source>
        <strain evidence="4">BazhouSP</strain>
    </source>
</reference>
<dbReference type="EMBL" id="JAKKPZ010000001">
    <property type="protein sequence ID" value="KAI1728109.1"/>
    <property type="molecule type" value="Genomic_DNA"/>
</dbReference>
<protein>
    <submittedName>
        <fullName evidence="4">Serpin (Serine protease inhibitor) domain-containing protein</fullName>
    </submittedName>
</protein>
<dbReference type="InterPro" id="IPR023796">
    <property type="entry name" value="Serpin_dom"/>
</dbReference>
<dbReference type="InterPro" id="IPR000215">
    <property type="entry name" value="Serpin_fam"/>
</dbReference>
<dbReference type="SUPFAM" id="SSF56574">
    <property type="entry name" value="Serpins"/>
    <property type="match status" value="1"/>
</dbReference>
<evidence type="ECO:0000256" key="2">
    <source>
        <dbReference type="RuleBase" id="RU000411"/>
    </source>
</evidence>
<dbReference type="Proteomes" id="UP001201812">
    <property type="component" value="Unassembled WGS sequence"/>
</dbReference>
<dbReference type="AlphaFoldDB" id="A0AAD4NK91"/>